<feature type="compositionally biased region" description="Basic and acidic residues" evidence="1">
    <location>
        <begin position="411"/>
        <end position="421"/>
    </location>
</feature>
<feature type="domain" description="DUF5666" evidence="2">
    <location>
        <begin position="320"/>
        <end position="369"/>
    </location>
</feature>
<dbReference type="AlphaFoldDB" id="B7J5C2"/>
<accession>B7J5C2</accession>
<organism evidence="3 4">
    <name type="scientific">Acidithiobacillus ferrooxidans (strain ATCC 23270 / DSM 14882 / CIP 104768 / NCIMB 8455)</name>
    <name type="common">Ferrobacillus ferrooxidans (strain ATCC 23270)</name>
    <dbReference type="NCBI Taxonomy" id="243159"/>
    <lineage>
        <taxon>Bacteria</taxon>
        <taxon>Pseudomonadati</taxon>
        <taxon>Pseudomonadota</taxon>
        <taxon>Acidithiobacillia</taxon>
        <taxon>Acidithiobacillales</taxon>
        <taxon>Acidithiobacillaceae</taxon>
        <taxon>Acidithiobacillus</taxon>
    </lineage>
</organism>
<dbReference type="KEGG" id="afr:AFE_0606"/>
<evidence type="ECO:0000313" key="4">
    <source>
        <dbReference type="Proteomes" id="UP000001362"/>
    </source>
</evidence>
<protein>
    <recommendedName>
        <fullName evidence="2">DUF5666 domain-containing protein</fullName>
    </recommendedName>
</protein>
<feature type="domain" description="DUF5666" evidence="2">
    <location>
        <begin position="162"/>
        <end position="226"/>
    </location>
</feature>
<dbReference type="eggNOG" id="ENOG50337M5">
    <property type="taxonomic scope" value="Bacteria"/>
</dbReference>
<dbReference type="PaxDb" id="243159-AFE_0606"/>
<reference evidence="3 4" key="1">
    <citation type="journal article" date="2008" name="BMC Genomics">
        <title>Acidithiobacillus ferrooxidans metabolism: from genome sequence to industrial applications.</title>
        <authorList>
            <person name="Valdes J."/>
            <person name="Pedroso I."/>
            <person name="Quatrini R."/>
            <person name="Dodson R.J."/>
            <person name="Tettelin H."/>
            <person name="Blake R.II."/>
            <person name="Eisen J.A."/>
            <person name="Holmes D.S."/>
        </authorList>
    </citation>
    <scope>NUCLEOTIDE SEQUENCE [LARGE SCALE GENOMIC DNA]</scope>
    <source>
        <strain evidence="4">ATCC 23270 / DSM 14882 / CIP 104768 / NCIMB 8455</strain>
    </source>
</reference>
<keyword evidence="4" id="KW-1185">Reference proteome</keyword>
<evidence type="ECO:0000259" key="2">
    <source>
        <dbReference type="Pfam" id="PF18914"/>
    </source>
</evidence>
<feature type="domain" description="DUF5666" evidence="2">
    <location>
        <begin position="100"/>
        <end position="154"/>
    </location>
</feature>
<evidence type="ECO:0000313" key="3">
    <source>
        <dbReference type="EMBL" id="ACK80489.1"/>
    </source>
</evidence>
<name>B7J5C2_ACIF2</name>
<proteinExistence type="predicted"/>
<gene>
    <name evidence="3" type="ordered locus">AFE_0606</name>
</gene>
<dbReference type="Proteomes" id="UP000001362">
    <property type="component" value="Chromosome"/>
</dbReference>
<dbReference type="InterPro" id="IPR043724">
    <property type="entry name" value="DUF5666"/>
</dbReference>
<dbReference type="STRING" id="243159.AFE_0606"/>
<dbReference type="EMBL" id="CP001219">
    <property type="protein sequence ID" value="ACK80489.1"/>
    <property type="molecule type" value="Genomic_DNA"/>
</dbReference>
<evidence type="ECO:0000256" key="1">
    <source>
        <dbReference type="SAM" id="MobiDB-lite"/>
    </source>
</evidence>
<dbReference type="Pfam" id="PF18914">
    <property type="entry name" value="DUF5666"/>
    <property type="match status" value="3"/>
</dbReference>
<feature type="region of interest" description="Disordered" evidence="1">
    <location>
        <begin position="400"/>
        <end position="421"/>
    </location>
</feature>
<sequence>MKKTPLRNRQKNRPRRTSRMPKALRWWVLVLGLVALPGAWALPDPAGGLGGSGATRDGIGGTGIHPGGIGGTGIHSGGIGGTGIQPGGIGGTGITALGVIQRFGSIYVNGQEYALTPQTRYSIDGAAGTAKDLHLGDRVTVQAAADGRAIAQEVRVEHAVIGRVTEVDAAKRQLAILSETIQTGKRTPITMHDSDQSLPFTALKVGDVVSISGLDRGNGHWLATAIRRLYPGDTAPARVPLLLRGQVDALYPDRDTLEVGATKLKVNGALLRAIQVGQSVVVRGEYADGRAQVESVTPTALAAQNVGNRVSLVGYLARGDNGWTTHGISLVEGPHTLYENGDAANMRAGSMVAVEGRVQAPGVVNAERVIFSVNPMDFDFPIIPRMPVLPPVLHHPEIERPEFGPPEIEPLVERPELPDND</sequence>
<dbReference type="HOGENOM" id="CLU_677277_0_0_6"/>